<evidence type="ECO:0000313" key="2">
    <source>
        <dbReference type="Proteomes" id="UP000183832"/>
    </source>
</evidence>
<reference evidence="1 2" key="1">
    <citation type="submission" date="2015-04" db="EMBL/GenBank/DDBJ databases">
        <authorList>
            <person name="Syromyatnikov M.Y."/>
            <person name="Popov V.N."/>
        </authorList>
    </citation>
    <scope>NUCLEOTIDE SEQUENCE [LARGE SCALE GENOMIC DNA]</scope>
</reference>
<keyword evidence="2" id="KW-1185">Reference proteome</keyword>
<organism evidence="1 2">
    <name type="scientific">Clunio marinus</name>
    <dbReference type="NCBI Taxonomy" id="568069"/>
    <lineage>
        <taxon>Eukaryota</taxon>
        <taxon>Metazoa</taxon>
        <taxon>Ecdysozoa</taxon>
        <taxon>Arthropoda</taxon>
        <taxon>Hexapoda</taxon>
        <taxon>Insecta</taxon>
        <taxon>Pterygota</taxon>
        <taxon>Neoptera</taxon>
        <taxon>Endopterygota</taxon>
        <taxon>Diptera</taxon>
        <taxon>Nematocera</taxon>
        <taxon>Chironomoidea</taxon>
        <taxon>Chironomidae</taxon>
        <taxon>Clunio</taxon>
    </lineage>
</organism>
<sequence length="110" mass="12868">MEDCYVAIEIVVAMKGYSIFPANEPPTKQYKKKHIICTIHYFPNILTSLLSRDIYTHNHDLQRNYHDFYPVPGKSKCSVSSTFLIDDSGSRNYFDDNLNNDKHIPYSFRN</sequence>
<gene>
    <name evidence="1" type="ORF">CLUMA_CG009437</name>
</gene>
<evidence type="ECO:0000313" key="1">
    <source>
        <dbReference type="EMBL" id="CRK95997.1"/>
    </source>
</evidence>
<accession>A0A1J1I6T0</accession>
<proteinExistence type="predicted"/>
<protein>
    <submittedName>
        <fullName evidence="1">CLUMA_CG009437, isoform A</fullName>
    </submittedName>
</protein>
<dbReference type="Proteomes" id="UP000183832">
    <property type="component" value="Unassembled WGS sequence"/>
</dbReference>
<dbReference type="EMBL" id="CVRI01000043">
    <property type="protein sequence ID" value="CRK95997.1"/>
    <property type="molecule type" value="Genomic_DNA"/>
</dbReference>
<dbReference type="AlphaFoldDB" id="A0A1J1I6T0"/>
<name>A0A1J1I6T0_9DIPT</name>